<dbReference type="PATRIC" id="fig|1365964.3.peg.2269"/>
<dbReference type="InterPro" id="IPR025948">
    <property type="entry name" value="HTH-like_dom"/>
</dbReference>
<evidence type="ECO:0000313" key="4">
    <source>
        <dbReference type="Proteomes" id="UP000036802"/>
    </source>
</evidence>
<feature type="compositionally biased region" description="Polar residues" evidence="1">
    <location>
        <begin position="102"/>
        <end position="124"/>
    </location>
</feature>
<reference evidence="3 4" key="1">
    <citation type="journal article" date="2015" name="Int J Genomics">
        <title>Comparative Genomics Revealed Genetic Diversity and Species/Strain-Level Differences in Carbohydrate Metabolism of Three Probiotic Bifidobacterial Species.</title>
        <authorList>
            <person name="Odamaki T."/>
            <person name="Horigome A."/>
            <person name="Sugahara H."/>
            <person name="Hashikura N."/>
            <person name="Minami J."/>
            <person name="Xiao J.Z."/>
            <person name="Abe F."/>
        </authorList>
    </citation>
    <scope>NUCLEOTIDE SEQUENCE [LARGE SCALE GENOMIC DNA]</scope>
    <source>
        <strain evidence="3 4">MCC 1114</strain>
    </source>
</reference>
<evidence type="ECO:0000259" key="2">
    <source>
        <dbReference type="Pfam" id="PF13276"/>
    </source>
</evidence>
<protein>
    <recommendedName>
        <fullName evidence="2">HTH-like domain-containing protein</fullName>
    </recommendedName>
</protein>
<dbReference type="Proteomes" id="UP000036802">
    <property type="component" value="Unassembled WGS sequence"/>
</dbReference>
<name>A0A0L7CPP4_BIFBR</name>
<feature type="region of interest" description="Disordered" evidence="1">
    <location>
        <begin position="56"/>
        <end position="124"/>
    </location>
</feature>
<evidence type="ECO:0000313" key="3">
    <source>
        <dbReference type="EMBL" id="KOA61558.1"/>
    </source>
</evidence>
<dbReference type="AlphaFoldDB" id="A0A0L7CPP4"/>
<feature type="compositionally biased region" description="Basic and acidic residues" evidence="1">
    <location>
        <begin position="56"/>
        <end position="80"/>
    </location>
</feature>
<sequence>MIEHPEAERADPIAGDVRAAWRDGRERYGARKIKAAPERRGVTASSRRIGNIMREHEQAAEEGARVPEPLHHDRAAEARPQRLRVAVRRPAAPFHPPDTGVRRNSPNKDPSSKKLSNTPLTIHT</sequence>
<dbReference type="EMBL" id="AVQC01000032">
    <property type="protein sequence ID" value="KOA61558.1"/>
    <property type="molecule type" value="Genomic_DNA"/>
</dbReference>
<dbReference type="Pfam" id="PF13276">
    <property type="entry name" value="HTH_21"/>
    <property type="match status" value="1"/>
</dbReference>
<accession>A0A0L7CPP4</accession>
<gene>
    <name evidence="3" type="ORF">BBM1114_11210</name>
</gene>
<organism evidence="3 4">
    <name type="scientific">Bifidobacterium breve MCC 1114</name>
    <dbReference type="NCBI Taxonomy" id="1365964"/>
    <lineage>
        <taxon>Bacteria</taxon>
        <taxon>Bacillati</taxon>
        <taxon>Actinomycetota</taxon>
        <taxon>Actinomycetes</taxon>
        <taxon>Bifidobacteriales</taxon>
        <taxon>Bifidobacteriaceae</taxon>
        <taxon>Bifidobacterium</taxon>
    </lineage>
</organism>
<proteinExistence type="predicted"/>
<comment type="caution">
    <text evidence="3">The sequence shown here is derived from an EMBL/GenBank/DDBJ whole genome shotgun (WGS) entry which is preliminary data.</text>
</comment>
<feature type="domain" description="HTH-like" evidence="2">
    <location>
        <begin position="9"/>
        <end position="56"/>
    </location>
</feature>
<evidence type="ECO:0000256" key="1">
    <source>
        <dbReference type="SAM" id="MobiDB-lite"/>
    </source>
</evidence>